<keyword evidence="1" id="KW-0812">Transmembrane</keyword>
<dbReference type="GeneID" id="24259214"/>
<name>A0A068SXP4_NEOGA</name>
<evidence type="ECO:0000313" key="2">
    <source>
        <dbReference type="EMBL" id="CDN50586.1"/>
    </source>
</evidence>
<accession>A0A068SXP4</accession>
<organism evidence="2 3">
    <name type="scientific">Neorhizobium galegae bv. orientalis str. HAMBI 540</name>
    <dbReference type="NCBI Taxonomy" id="1028800"/>
    <lineage>
        <taxon>Bacteria</taxon>
        <taxon>Pseudomonadati</taxon>
        <taxon>Pseudomonadota</taxon>
        <taxon>Alphaproteobacteria</taxon>
        <taxon>Hyphomicrobiales</taxon>
        <taxon>Rhizobiaceae</taxon>
        <taxon>Rhizobium/Agrobacterium group</taxon>
        <taxon>Neorhizobium</taxon>
    </lineage>
</organism>
<feature type="transmembrane region" description="Helical" evidence="1">
    <location>
        <begin position="7"/>
        <end position="26"/>
    </location>
</feature>
<feature type="transmembrane region" description="Helical" evidence="1">
    <location>
        <begin position="67"/>
        <end position="89"/>
    </location>
</feature>
<keyword evidence="1" id="KW-0472">Membrane</keyword>
<dbReference type="OrthoDB" id="8363564at2"/>
<dbReference type="HOGENOM" id="CLU_2035545_0_0_5"/>
<dbReference type="AlphaFoldDB" id="A0A068SXP4"/>
<dbReference type="EMBL" id="HG938353">
    <property type="protein sequence ID" value="CDN50586.1"/>
    <property type="molecule type" value="Genomic_DNA"/>
</dbReference>
<dbReference type="eggNOG" id="ENOG5030Z7X">
    <property type="taxonomic scope" value="Bacteria"/>
</dbReference>
<sequence length="121" mass="13249">MTSRARFAILLALLIIVDALLLKILATETEAGTLVDRLMSLSGGLVAALALHRIMPAASDHVRQPGFWPLVTIGLVLNYGIFVALASRAPHVQPLVHFGFAWACALIFGGFGLYRIRRWRN</sequence>
<dbReference type="KEGG" id="ngg:RG540_CH44450"/>
<feature type="transmembrane region" description="Helical" evidence="1">
    <location>
        <begin position="95"/>
        <end position="114"/>
    </location>
</feature>
<keyword evidence="3" id="KW-1185">Reference proteome</keyword>
<dbReference type="PATRIC" id="fig|1028800.3.peg.4506"/>
<evidence type="ECO:0000256" key="1">
    <source>
        <dbReference type="SAM" id="Phobius"/>
    </source>
</evidence>
<dbReference type="Proteomes" id="UP000028181">
    <property type="component" value="Chromosome I"/>
</dbReference>
<evidence type="ECO:0000313" key="3">
    <source>
        <dbReference type="Proteomes" id="UP000028181"/>
    </source>
</evidence>
<proteinExistence type="predicted"/>
<evidence type="ECO:0008006" key="4">
    <source>
        <dbReference type="Google" id="ProtNLM"/>
    </source>
</evidence>
<dbReference type="RefSeq" id="WP_038592486.1">
    <property type="nucleotide sequence ID" value="NZ_HG938353.1"/>
</dbReference>
<feature type="transmembrane region" description="Helical" evidence="1">
    <location>
        <begin position="38"/>
        <end position="55"/>
    </location>
</feature>
<protein>
    <recommendedName>
        <fullName evidence="4">Transmembrane protein</fullName>
    </recommendedName>
</protein>
<gene>
    <name evidence="2" type="ORF">RG540_CH44450</name>
</gene>
<reference evidence="3" key="1">
    <citation type="journal article" date="2014" name="BMC Genomics">
        <title>Genome sequencing of two Neorhizobium galegae strains reveals a noeT gene responsible for the unusual acetylation of the nodulation factors.</title>
        <authorList>
            <person name="Osterman J."/>
            <person name="Marsh J."/>
            <person name="Laine P.K."/>
            <person name="Zeng Z."/>
            <person name="Alatalo E."/>
            <person name="Sullivan J.T."/>
            <person name="Young J.P."/>
            <person name="Thomas-Oates J."/>
            <person name="Paulin L."/>
            <person name="Lindstrom K."/>
        </authorList>
    </citation>
    <scope>NUCLEOTIDE SEQUENCE [LARGE SCALE GENOMIC DNA]</scope>
    <source>
        <strain evidence="3">HAMBI 540</strain>
    </source>
</reference>
<keyword evidence="1" id="KW-1133">Transmembrane helix</keyword>